<dbReference type="InterPro" id="IPR000436">
    <property type="entry name" value="Sushi_SCR_CCP_dom"/>
</dbReference>
<evidence type="ECO:0000256" key="1">
    <source>
        <dbReference type="ARBA" id="ARBA00022659"/>
    </source>
</evidence>
<feature type="domain" description="Sushi" evidence="6">
    <location>
        <begin position="462"/>
        <end position="519"/>
    </location>
</feature>
<feature type="disulfide bond" evidence="5">
    <location>
        <begin position="490"/>
        <end position="517"/>
    </location>
</feature>
<dbReference type="Gene3D" id="2.10.70.10">
    <property type="entry name" value="Complement Module, domain 1"/>
    <property type="match status" value="10"/>
</dbReference>
<accession>A0AAV4GH22</accession>
<feature type="domain" description="Sushi" evidence="6">
    <location>
        <begin position="914"/>
        <end position="979"/>
    </location>
</feature>
<feature type="domain" description="Sushi" evidence="6">
    <location>
        <begin position="214"/>
        <end position="275"/>
    </location>
</feature>
<organism evidence="7 8">
    <name type="scientific">Elysia marginata</name>
    <dbReference type="NCBI Taxonomy" id="1093978"/>
    <lineage>
        <taxon>Eukaryota</taxon>
        <taxon>Metazoa</taxon>
        <taxon>Spiralia</taxon>
        <taxon>Lophotrochozoa</taxon>
        <taxon>Mollusca</taxon>
        <taxon>Gastropoda</taxon>
        <taxon>Heterobranchia</taxon>
        <taxon>Euthyneura</taxon>
        <taxon>Panpulmonata</taxon>
        <taxon>Sacoglossa</taxon>
        <taxon>Placobranchoidea</taxon>
        <taxon>Plakobranchidae</taxon>
        <taxon>Elysia</taxon>
    </lineage>
</organism>
<evidence type="ECO:0000256" key="4">
    <source>
        <dbReference type="ARBA" id="ARBA00023180"/>
    </source>
</evidence>
<gene>
    <name evidence="7" type="ORF">ElyMa_000685300</name>
</gene>
<dbReference type="InterPro" id="IPR050350">
    <property type="entry name" value="Compl-Cell_Adhes-Reg"/>
</dbReference>
<reference evidence="7 8" key="1">
    <citation type="journal article" date="2021" name="Elife">
        <title>Chloroplast acquisition without the gene transfer in kleptoplastic sea slugs, Plakobranchus ocellatus.</title>
        <authorList>
            <person name="Maeda T."/>
            <person name="Takahashi S."/>
            <person name="Yoshida T."/>
            <person name="Shimamura S."/>
            <person name="Takaki Y."/>
            <person name="Nagai Y."/>
            <person name="Toyoda A."/>
            <person name="Suzuki Y."/>
            <person name="Arimoto A."/>
            <person name="Ishii H."/>
            <person name="Satoh N."/>
            <person name="Nishiyama T."/>
            <person name="Hasebe M."/>
            <person name="Maruyama T."/>
            <person name="Minagawa J."/>
            <person name="Obokata J."/>
            <person name="Shigenobu S."/>
        </authorList>
    </citation>
    <scope>NUCLEOTIDE SEQUENCE [LARGE SCALE GENOMIC DNA]</scope>
</reference>
<evidence type="ECO:0000256" key="3">
    <source>
        <dbReference type="ARBA" id="ARBA00023157"/>
    </source>
</evidence>
<dbReference type="Pfam" id="PF00084">
    <property type="entry name" value="Sushi"/>
    <property type="match status" value="9"/>
</dbReference>
<name>A0AAV4GH22_9GAST</name>
<feature type="domain" description="Sushi" evidence="6">
    <location>
        <begin position="520"/>
        <end position="578"/>
    </location>
</feature>
<dbReference type="PROSITE" id="PS50923">
    <property type="entry name" value="SUSHI"/>
    <property type="match status" value="9"/>
</dbReference>
<feature type="domain" description="Sushi" evidence="6">
    <location>
        <begin position="276"/>
        <end position="335"/>
    </location>
</feature>
<dbReference type="PANTHER" id="PTHR19325:SF571">
    <property type="entry name" value="SUSHI DOMAIN-CONTAINING PROTEIN"/>
    <property type="match status" value="1"/>
</dbReference>
<comment type="caution">
    <text evidence="7">The sequence shown here is derived from an EMBL/GenBank/DDBJ whole genome shotgun (WGS) entry which is preliminary data.</text>
</comment>
<keyword evidence="3 5" id="KW-1015">Disulfide bond</keyword>
<evidence type="ECO:0000259" key="6">
    <source>
        <dbReference type="PROSITE" id="PS50923"/>
    </source>
</evidence>
<sequence length="991" mass="106759">MNKLNISQITVSPTHYSGYVPPDGASYVSQCQADGTWSSRDNFVCSPVDCGQPPHVANASHIDNSATTFGENVTAFCLPGFLPLTGFVFTCDETGSWVGSDVTCGQINCGNPSPVHSACRLDGTWSGSQLECEEWNCEPPPDLANGAVHYTSLRLNSTAVYTCDPGLRLLEASTVENISNALVLRSVDAVCNDERVWVSRSRQEPTETLTCVEVQCPSAPTIPNTRVVTASVGSIAVTDSVRYECLDGYKHRGLDPEIICQDNGTWSFPFFECLKIDCGHPPRIRFAEVSFDSGTTVGSEAAYTCDVGYDFVGNQTTRTCESDGLWSREFIQCIPEEQKNCGDPPKLFAMAKVEVHFFQNTWTAVYTCAEGYQHAWSNTLDCYPPLFYWIAAPVIRCDLADCGDPPPVENADAIDTKTTAGSVVTYQCRGDHVPSGDNDKTCTPQGSWSTEPVVECIRPGTVVCGPPPQVMNSKRMYTSTTEGSLASYRCDHGFTGPQFETLCGPDGQWTPIEPSACSRVACGTAPTVKNSAASYLSGTEFGDVVVYKCQEGHKLTGTSLKTCQADGLWSPDIVECVQESATVCGDPPRKDGTIVMYDSRAVGAIAVYSSVAHYTGDNLDSRCRPDGQWSKSNGAAYQIVNCDLPAAIPNSEIALTPENMPFGRSVVHSCNPGFMSTTGAPLVSTCMEDGTWSLPYGVCEAVDEVQNEICDRDLPFVPHGLPVFQDSTHVGATVYYVCDAGYFPLPSAANFAHTCLSDDRWSLRRPLICYPGLCLTTAPPLLDNAEYVGLSSPGTVMGGTDDLIGSYSCSTGHTTDKRRPALDGSNTFFTVACNPSVGWSDVAGSQTQGCAPVDCGQLQLGEEYKAASTNYSSAYMSQVEISCQSTPANSAENKLVVCNATGHWSFKDDALICAPCDEQEDVPNGRLEARVDSQSPQHADEASVQCDRDYILIGPDTVRCASINGTARWKDLNDSRCVQNVWRDVGVPSLS</sequence>
<dbReference type="SMART" id="SM00032">
    <property type="entry name" value="CCP"/>
    <property type="match status" value="11"/>
</dbReference>
<dbReference type="SUPFAM" id="SSF57535">
    <property type="entry name" value="Complement control module/SCR domain"/>
    <property type="match status" value="9"/>
</dbReference>
<dbReference type="InterPro" id="IPR035976">
    <property type="entry name" value="Sushi/SCR/CCP_sf"/>
</dbReference>
<dbReference type="EMBL" id="BMAT01001409">
    <property type="protein sequence ID" value="GFR85002.1"/>
    <property type="molecule type" value="Genomic_DNA"/>
</dbReference>
<comment type="caution">
    <text evidence="5">Lacks conserved residue(s) required for the propagation of feature annotation.</text>
</comment>
<dbReference type="Proteomes" id="UP000762676">
    <property type="component" value="Unassembled WGS sequence"/>
</dbReference>
<evidence type="ECO:0000313" key="7">
    <source>
        <dbReference type="EMBL" id="GFR85002.1"/>
    </source>
</evidence>
<feature type="domain" description="Sushi" evidence="6">
    <location>
        <begin position="708"/>
        <end position="771"/>
    </location>
</feature>
<feature type="domain" description="Sushi" evidence="6">
    <location>
        <begin position="400"/>
        <end position="458"/>
    </location>
</feature>
<keyword evidence="8" id="KW-1185">Reference proteome</keyword>
<protein>
    <submittedName>
        <fullName evidence="7">Sushi, von Willebrand factor type A, EGF and pentraxin domain-containing protein 1</fullName>
    </submittedName>
</protein>
<keyword evidence="2" id="KW-0677">Repeat</keyword>
<feature type="domain" description="Sushi" evidence="6">
    <location>
        <begin position="48"/>
        <end position="106"/>
    </location>
</feature>
<dbReference type="PANTHER" id="PTHR19325">
    <property type="entry name" value="COMPLEMENT COMPONENT-RELATED SUSHI DOMAIN-CONTAINING"/>
    <property type="match status" value="1"/>
</dbReference>
<feature type="disulfide bond" evidence="5">
    <location>
        <begin position="549"/>
        <end position="576"/>
    </location>
</feature>
<evidence type="ECO:0000256" key="2">
    <source>
        <dbReference type="ARBA" id="ARBA00022737"/>
    </source>
</evidence>
<dbReference type="CDD" id="cd00033">
    <property type="entry name" value="CCP"/>
    <property type="match status" value="7"/>
</dbReference>
<feature type="domain" description="Sushi" evidence="6">
    <location>
        <begin position="640"/>
        <end position="701"/>
    </location>
</feature>
<feature type="disulfide bond" evidence="5">
    <location>
        <begin position="77"/>
        <end position="104"/>
    </location>
</feature>
<keyword evidence="4" id="KW-0325">Glycoprotein</keyword>
<keyword evidence="1 5" id="KW-0768">Sushi</keyword>
<evidence type="ECO:0000313" key="8">
    <source>
        <dbReference type="Proteomes" id="UP000762676"/>
    </source>
</evidence>
<evidence type="ECO:0000256" key="5">
    <source>
        <dbReference type="PROSITE-ProRule" id="PRU00302"/>
    </source>
</evidence>
<dbReference type="AlphaFoldDB" id="A0AAV4GH22"/>
<proteinExistence type="predicted"/>